<name>A0A2V1D0Y8_9PLEO</name>
<accession>A0A2V1D0Y8</accession>
<protein>
    <submittedName>
        <fullName evidence="1">Uncharacterized protein</fullName>
    </submittedName>
</protein>
<dbReference type="EMBL" id="KZ805797">
    <property type="protein sequence ID" value="PVH91700.1"/>
    <property type="molecule type" value="Genomic_DNA"/>
</dbReference>
<gene>
    <name evidence="1" type="ORF">DM02DRAFT_635940</name>
</gene>
<dbReference type="AlphaFoldDB" id="A0A2V1D0Y8"/>
<evidence type="ECO:0000313" key="2">
    <source>
        <dbReference type="Proteomes" id="UP000244855"/>
    </source>
</evidence>
<reference evidence="1 2" key="1">
    <citation type="journal article" date="2018" name="Sci. Rep.">
        <title>Comparative genomics provides insights into the lifestyle and reveals functional heterogeneity of dark septate endophytic fungi.</title>
        <authorList>
            <person name="Knapp D.G."/>
            <person name="Nemeth J.B."/>
            <person name="Barry K."/>
            <person name="Hainaut M."/>
            <person name="Henrissat B."/>
            <person name="Johnson J."/>
            <person name="Kuo A."/>
            <person name="Lim J.H.P."/>
            <person name="Lipzen A."/>
            <person name="Nolan M."/>
            <person name="Ohm R.A."/>
            <person name="Tamas L."/>
            <person name="Grigoriev I.V."/>
            <person name="Spatafora J.W."/>
            <person name="Nagy L.G."/>
            <person name="Kovacs G.M."/>
        </authorList>
    </citation>
    <scope>NUCLEOTIDE SEQUENCE [LARGE SCALE GENOMIC DNA]</scope>
    <source>
        <strain evidence="1 2">DSE2036</strain>
    </source>
</reference>
<proteinExistence type="predicted"/>
<organism evidence="1 2">
    <name type="scientific">Periconia macrospinosa</name>
    <dbReference type="NCBI Taxonomy" id="97972"/>
    <lineage>
        <taxon>Eukaryota</taxon>
        <taxon>Fungi</taxon>
        <taxon>Dikarya</taxon>
        <taxon>Ascomycota</taxon>
        <taxon>Pezizomycotina</taxon>
        <taxon>Dothideomycetes</taxon>
        <taxon>Pleosporomycetidae</taxon>
        <taxon>Pleosporales</taxon>
        <taxon>Massarineae</taxon>
        <taxon>Periconiaceae</taxon>
        <taxon>Periconia</taxon>
    </lineage>
</organism>
<sequence>MPSFLTLLSNSAAVSVSFTPAHTNDRALRRKRPRYRYPQIDRSLARRLATGNWQRQKRLTDMQCEAECAKLWTKPRETAAEGQSKRKLSDVKMAKRATNMNPYAPLSGAGESTSWDPVMSHVASWLRRCQQTC</sequence>
<dbReference type="Proteomes" id="UP000244855">
    <property type="component" value="Unassembled WGS sequence"/>
</dbReference>
<keyword evidence="2" id="KW-1185">Reference proteome</keyword>
<evidence type="ECO:0000313" key="1">
    <source>
        <dbReference type="EMBL" id="PVH91700.1"/>
    </source>
</evidence>